<proteinExistence type="predicted"/>
<keyword evidence="6" id="KW-1185">Reference proteome</keyword>
<protein>
    <recommendedName>
        <fullName evidence="4">Translin-associated factor X-interacting protein 1 N-terminal domain-containing protein</fullName>
    </recommendedName>
</protein>
<evidence type="ECO:0000256" key="1">
    <source>
        <dbReference type="ARBA" id="ARBA00023054"/>
    </source>
</evidence>
<dbReference type="Pfam" id="PF15739">
    <property type="entry name" value="TSNAXIP1_N"/>
    <property type="match status" value="1"/>
</dbReference>
<feature type="coiled-coil region" evidence="2">
    <location>
        <begin position="161"/>
        <end position="329"/>
    </location>
</feature>
<dbReference type="AlphaFoldDB" id="A2EIL9"/>
<accession>A2EIL9</accession>
<dbReference type="SUPFAM" id="SSF57997">
    <property type="entry name" value="Tropomyosin"/>
    <property type="match status" value="1"/>
</dbReference>
<evidence type="ECO:0000259" key="4">
    <source>
        <dbReference type="Pfam" id="PF15739"/>
    </source>
</evidence>
<dbReference type="InParanoid" id="A2EIL9"/>
<name>A2EIL9_TRIV3</name>
<organism evidence="5 6">
    <name type="scientific">Trichomonas vaginalis (strain ATCC PRA-98 / G3)</name>
    <dbReference type="NCBI Taxonomy" id="412133"/>
    <lineage>
        <taxon>Eukaryota</taxon>
        <taxon>Metamonada</taxon>
        <taxon>Parabasalia</taxon>
        <taxon>Trichomonadida</taxon>
        <taxon>Trichomonadidae</taxon>
        <taxon>Trichomonas</taxon>
    </lineage>
</organism>
<feature type="compositionally biased region" description="Basic residues" evidence="3">
    <location>
        <begin position="1"/>
        <end position="11"/>
    </location>
</feature>
<dbReference type="InterPro" id="IPR032755">
    <property type="entry name" value="TSNAXIP1_N"/>
</dbReference>
<reference evidence="5" key="2">
    <citation type="journal article" date="2007" name="Science">
        <title>Draft genome sequence of the sexually transmitted pathogen Trichomonas vaginalis.</title>
        <authorList>
            <person name="Carlton J.M."/>
            <person name="Hirt R.P."/>
            <person name="Silva J.C."/>
            <person name="Delcher A.L."/>
            <person name="Schatz M."/>
            <person name="Zhao Q."/>
            <person name="Wortman J.R."/>
            <person name="Bidwell S.L."/>
            <person name="Alsmark U.C.M."/>
            <person name="Besteiro S."/>
            <person name="Sicheritz-Ponten T."/>
            <person name="Noel C.J."/>
            <person name="Dacks J.B."/>
            <person name="Foster P.G."/>
            <person name="Simillion C."/>
            <person name="Van de Peer Y."/>
            <person name="Miranda-Saavedra D."/>
            <person name="Barton G.J."/>
            <person name="Westrop G.D."/>
            <person name="Mueller S."/>
            <person name="Dessi D."/>
            <person name="Fiori P.L."/>
            <person name="Ren Q."/>
            <person name="Paulsen I."/>
            <person name="Zhang H."/>
            <person name="Bastida-Corcuera F.D."/>
            <person name="Simoes-Barbosa A."/>
            <person name="Brown M.T."/>
            <person name="Hayes R.D."/>
            <person name="Mukherjee M."/>
            <person name="Okumura C.Y."/>
            <person name="Schneider R."/>
            <person name="Smith A.J."/>
            <person name="Vanacova S."/>
            <person name="Villalvazo M."/>
            <person name="Haas B.J."/>
            <person name="Pertea M."/>
            <person name="Feldblyum T.V."/>
            <person name="Utterback T.R."/>
            <person name="Shu C.L."/>
            <person name="Osoegawa K."/>
            <person name="de Jong P.J."/>
            <person name="Hrdy I."/>
            <person name="Horvathova L."/>
            <person name="Zubacova Z."/>
            <person name="Dolezal P."/>
            <person name="Malik S.B."/>
            <person name="Logsdon J.M. Jr."/>
            <person name="Henze K."/>
            <person name="Gupta A."/>
            <person name="Wang C.C."/>
            <person name="Dunne R.L."/>
            <person name="Upcroft J.A."/>
            <person name="Upcroft P."/>
            <person name="White O."/>
            <person name="Salzberg S.L."/>
            <person name="Tang P."/>
            <person name="Chiu C.-H."/>
            <person name="Lee Y.-S."/>
            <person name="Embley T.M."/>
            <person name="Coombs G.H."/>
            <person name="Mottram J.C."/>
            <person name="Tachezy J."/>
            <person name="Fraser-Liggett C.M."/>
            <person name="Johnson P.J."/>
        </authorList>
    </citation>
    <scope>NUCLEOTIDE SEQUENCE [LARGE SCALE GENOMIC DNA]</scope>
    <source>
        <strain evidence="5">G3</strain>
    </source>
</reference>
<evidence type="ECO:0000256" key="3">
    <source>
        <dbReference type="SAM" id="MobiDB-lite"/>
    </source>
</evidence>
<keyword evidence="1 2" id="KW-0175">Coiled coil</keyword>
<dbReference type="RefSeq" id="XP_001319763.1">
    <property type="nucleotide sequence ID" value="XM_001319728.1"/>
</dbReference>
<dbReference type="SMR" id="A2EIL9"/>
<evidence type="ECO:0000256" key="2">
    <source>
        <dbReference type="SAM" id="Coils"/>
    </source>
</evidence>
<dbReference type="VEuPathDB" id="TrichDB:TVAG_125130"/>
<reference evidence="5" key="1">
    <citation type="submission" date="2006-10" db="EMBL/GenBank/DDBJ databases">
        <authorList>
            <person name="Amadeo P."/>
            <person name="Zhao Q."/>
            <person name="Wortman J."/>
            <person name="Fraser-Liggett C."/>
            <person name="Carlton J."/>
        </authorList>
    </citation>
    <scope>NUCLEOTIDE SEQUENCE</scope>
    <source>
        <strain evidence="5">G3</strain>
    </source>
</reference>
<evidence type="ECO:0000313" key="5">
    <source>
        <dbReference type="EMBL" id="EAY07540.1"/>
    </source>
</evidence>
<dbReference type="Proteomes" id="UP000001542">
    <property type="component" value="Unassembled WGS sequence"/>
</dbReference>
<feature type="region of interest" description="Disordered" evidence="3">
    <location>
        <begin position="1"/>
        <end position="50"/>
    </location>
</feature>
<evidence type="ECO:0000313" key="6">
    <source>
        <dbReference type="Proteomes" id="UP000001542"/>
    </source>
</evidence>
<dbReference type="OrthoDB" id="10580038at2759"/>
<dbReference type="KEGG" id="tva:4765433"/>
<feature type="compositionally biased region" description="Basic and acidic residues" evidence="3">
    <location>
        <begin position="38"/>
        <end position="50"/>
    </location>
</feature>
<feature type="domain" description="Translin-associated factor X-interacting protein 1 N-terminal" evidence="4">
    <location>
        <begin position="97"/>
        <end position="201"/>
    </location>
</feature>
<sequence length="380" mass="43964">MEEKSPRRRPPRPVEIGMGPRSRTARSSRKSLSSPPESPREIIQDQNKAKTENIILSETAKSEEIHVHLPEPPAAEESIRPRRFSARQQFLNDIDGYLSRELSKASSDADRIYVYKRAFDFLESEFQLCRPLLDRIKKQYDETSAALLARKRELVADSSTIADAEDSYADFVTQMRKARNQEFKEMQIESEHLLDELTELRLQRSSLMKDLDKLKSQNAELTTLEKSQLENIADYNAKLQILQDDIKITERDTTEVRKNLISLEEKLEKTNTSTKDLENTHNQLLQKIEAMKQKKLEAEQRLSVAQSQLSESEKKLIEVDRNITSLERDKSNNIQKLQSMTERQNKVEDKMRSMLADIGIKDDNKTIAELIKMLAKDQNS</sequence>
<gene>
    <name evidence="5" type="ORF">TVAG_125130</name>
</gene>
<dbReference type="VEuPathDB" id="TrichDB:TVAGG3_0199540"/>
<dbReference type="EMBL" id="DS113398">
    <property type="protein sequence ID" value="EAY07540.1"/>
    <property type="molecule type" value="Genomic_DNA"/>
</dbReference>